<dbReference type="PANTHER" id="PTHR12223">
    <property type="entry name" value="VESICULAR MANNOSE-BINDING LECTIN"/>
    <property type="match status" value="1"/>
</dbReference>
<name>A0A9K3CUF6_9EUKA</name>
<dbReference type="PROSITE" id="PS51328">
    <property type="entry name" value="L_LECTIN_LIKE"/>
    <property type="match status" value="1"/>
</dbReference>
<keyword evidence="3 9" id="KW-0732">Signal</keyword>
<sequence length="472" mass="51371">MHSHVAPLCVALVLLLAVGVHCESALHSFSPPFLSQSNTAHLTLNGSAVVSDDKIRLTPAEKGKRGGVWTKALAHADGFEVELAMQITGQRSIGADGMAFWFVEEAGDGPVYGAPDMWKGLMIGFETFDNDMSGDNPKAPFHVLITYKQGVLTVDMDLRTTGRWENVLYFENVVLPGTGYFGVTAMTGGVVDAMDVASMSVTLTSSRGGRSSRLGSYSKDRLKDLLVPGGETEVEERSRDTASTPTRAEREAAAEKERERQRLLEEERQRQKERDRENLWQPEPTPEAEAETPSTSTPTPTASECVCDTSDLEASLETMAQRLDSVQGTATSLAAKVAEAEAKLKDQAATQSALDKSYEATKRDLTSQVDLLTKRLDTAAAKHARMASKYEAQEDELTTLRQGAEDMEARLTLLLRRMATLEAAFQAITAQVEARSKHSALWTLLVIGGVAGCCWYVYKTIKKSGASQLGAW</sequence>
<evidence type="ECO:0000256" key="9">
    <source>
        <dbReference type="SAM" id="SignalP"/>
    </source>
</evidence>
<dbReference type="Gene3D" id="1.10.287.1490">
    <property type="match status" value="1"/>
</dbReference>
<organism evidence="11 12">
    <name type="scientific">Kipferlia bialata</name>
    <dbReference type="NCBI Taxonomy" id="797122"/>
    <lineage>
        <taxon>Eukaryota</taxon>
        <taxon>Metamonada</taxon>
        <taxon>Carpediemonas-like organisms</taxon>
        <taxon>Kipferlia</taxon>
    </lineage>
</organism>
<feature type="compositionally biased region" description="Basic and acidic residues" evidence="7">
    <location>
        <begin position="247"/>
        <end position="278"/>
    </location>
</feature>
<keyword evidence="6" id="KW-0175">Coiled coil</keyword>
<dbReference type="GO" id="GO:0030134">
    <property type="term" value="C:COPII-coated ER to Golgi transport vesicle"/>
    <property type="evidence" value="ECO:0007669"/>
    <property type="project" value="TreeGrafter"/>
</dbReference>
<feature type="chain" id="PRO_5039953024" description="L-type lectin-like domain-containing protein" evidence="9">
    <location>
        <begin position="23"/>
        <end position="472"/>
    </location>
</feature>
<evidence type="ECO:0000259" key="10">
    <source>
        <dbReference type="PROSITE" id="PS51328"/>
    </source>
</evidence>
<comment type="caution">
    <text evidence="11">The sequence shown here is derived from an EMBL/GenBank/DDBJ whole genome shotgun (WGS) entry which is preliminary data.</text>
</comment>
<dbReference type="InterPro" id="IPR013320">
    <property type="entry name" value="ConA-like_dom_sf"/>
</dbReference>
<evidence type="ECO:0000256" key="4">
    <source>
        <dbReference type="ARBA" id="ARBA00022989"/>
    </source>
</evidence>
<evidence type="ECO:0000256" key="2">
    <source>
        <dbReference type="ARBA" id="ARBA00022692"/>
    </source>
</evidence>
<keyword evidence="2 8" id="KW-0812">Transmembrane</keyword>
<feature type="signal peptide" evidence="9">
    <location>
        <begin position="1"/>
        <end position="22"/>
    </location>
</feature>
<dbReference type="GO" id="GO:0000139">
    <property type="term" value="C:Golgi membrane"/>
    <property type="evidence" value="ECO:0007669"/>
    <property type="project" value="TreeGrafter"/>
</dbReference>
<proteinExistence type="predicted"/>
<evidence type="ECO:0000313" key="11">
    <source>
        <dbReference type="EMBL" id="GIQ81799.1"/>
    </source>
</evidence>
<evidence type="ECO:0000256" key="5">
    <source>
        <dbReference type="ARBA" id="ARBA00023136"/>
    </source>
</evidence>
<dbReference type="Gene3D" id="2.60.120.200">
    <property type="match status" value="2"/>
</dbReference>
<evidence type="ECO:0000256" key="7">
    <source>
        <dbReference type="SAM" id="MobiDB-lite"/>
    </source>
</evidence>
<evidence type="ECO:0000256" key="8">
    <source>
        <dbReference type="SAM" id="Phobius"/>
    </source>
</evidence>
<protein>
    <recommendedName>
        <fullName evidence="10">L-type lectin-like domain-containing protein</fullName>
    </recommendedName>
</protein>
<dbReference type="OrthoDB" id="10265193at2759"/>
<feature type="domain" description="L-type lectin-like" evidence="10">
    <location>
        <begin position="21"/>
        <end position="131"/>
    </location>
</feature>
<comment type="subcellular location">
    <subcellularLocation>
        <location evidence="1">Membrane</location>
        <topology evidence="1">Single-pass type I membrane protein</topology>
    </subcellularLocation>
</comment>
<dbReference type="GO" id="GO:0005537">
    <property type="term" value="F:D-mannose binding"/>
    <property type="evidence" value="ECO:0007669"/>
    <property type="project" value="TreeGrafter"/>
</dbReference>
<dbReference type="SUPFAM" id="SSF49899">
    <property type="entry name" value="Concanavalin A-like lectins/glucanases"/>
    <property type="match status" value="1"/>
</dbReference>
<reference evidence="11 12" key="1">
    <citation type="journal article" date="2018" name="PLoS ONE">
        <title>The draft genome of Kipferlia bialata reveals reductive genome evolution in fornicate parasites.</title>
        <authorList>
            <person name="Tanifuji G."/>
            <person name="Takabayashi S."/>
            <person name="Kume K."/>
            <person name="Takagi M."/>
            <person name="Nakayama T."/>
            <person name="Kamikawa R."/>
            <person name="Inagaki Y."/>
            <person name="Hashimoto T."/>
        </authorList>
    </citation>
    <scope>NUCLEOTIDE SEQUENCE [LARGE SCALE GENOMIC DNA]</scope>
    <source>
        <strain evidence="11">NY0173</strain>
    </source>
</reference>
<feature type="transmembrane region" description="Helical" evidence="8">
    <location>
        <begin position="440"/>
        <end position="458"/>
    </location>
</feature>
<evidence type="ECO:0000256" key="3">
    <source>
        <dbReference type="ARBA" id="ARBA00022729"/>
    </source>
</evidence>
<keyword evidence="12" id="KW-1185">Reference proteome</keyword>
<dbReference type="EMBL" id="BDIP01000498">
    <property type="protein sequence ID" value="GIQ81799.1"/>
    <property type="molecule type" value="Genomic_DNA"/>
</dbReference>
<dbReference type="Pfam" id="PF03388">
    <property type="entry name" value="Lectin_leg-like"/>
    <property type="match status" value="1"/>
</dbReference>
<accession>A0A9K3CUF6</accession>
<evidence type="ECO:0000256" key="1">
    <source>
        <dbReference type="ARBA" id="ARBA00004479"/>
    </source>
</evidence>
<feature type="coiled-coil region" evidence="6">
    <location>
        <begin position="362"/>
        <end position="424"/>
    </location>
</feature>
<dbReference type="AlphaFoldDB" id="A0A9K3CUF6"/>
<dbReference type="GO" id="GO:0005793">
    <property type="term" value="C:endoplasmic reticulum-Golgi intermediate compartment"/>
    <property type="evidence" value="ECO:0007669"/>
    <property type="project" value="TreeGrafter"/>
</dbReference>
<feature type="compositionally biased region" description="Low complexity" evidence="7">
    <location>
        <begin position="291"/>
        <end position="304"/>
    </location>
</feature>
<evidence type="ECO:0000256" key="6">
    <source>
        <dbReference type="SAM" id="Coils"/>
    </source>
</evidence>
<dbReference type="GO" id="GO:0005789">
    <property type="term" value="C:endoplasmic reticulum membrane"/>
    <property type="evidence" value="ECO:0007669"/>
    <property type="project" value="TreeGrafter"/>
</dbReference>
<dbReference type="GO" id="GO:0006888">
    <property type="term" value="P:endoplasmic reticulum to Golgi vesicle-mediated transport"/>
    <property type="evidence" value="ECO:0007669"/>
    <property type="project" value="TreeGrafter"/>
</dbReference>
<feature type="region of interest" description="Disordered" evidence="7">
    <location>
        <begin position="204"/>
        <end position="305"/>
    </location>
</feature>
<keyword evidence="4 8" id="KW-1133">Transmembrane helix</keyword>
<dbReference type="InterPro" id="IPR005052">
    <property type="entry name" value="Lectin_leg"/>
</dbReference>
<dbReference type="Proteomes" id="UP000265618">
    <property type="component" value="Unassembled WGS sequence"/>
</dbReference>
<dbReference type="InterPro" id="IPR051136">
    <property type="entry name" value="Intracellular_Lectin-GPT"/>
</dbReference>
<keyword evidence="5 8" id="KW-0472">Membrane</keyword>
<evidence type="ECO:0000313" key="12">
    <source>
        <dbReference type="Proteomes" id="UP000265618"/>
    </source>
</evidence>
<dbReference type="PANTHER" id="PTHR12223:SF28">
    <property type="entry name" value="LECTIN, MANNOSE BINDING 1 LIKE"/>
    <property type="match status" value="1"/>
</dbReference>
<gene>
    <name evidence="11" type="ORF">KIPB_002820</name>
</gene>
<feature type="compositionally biased region" description="Low complexity" evidence="7">
    <location>
        <begin position="205"/>
        <end position="217"/>
    </location>
</feature>